<organism evidence="4 5">
    <name type="scientific">Drosophila gunungcola</name>
    <name type="common">fruit fly</name>
    <dbReference type="NCBI Taxonomy" id="103775"/>
    <lineage>
        <taxon>Eukaryota</taxon>
        <taxon>Metazoa</taxon>
        <taxon>Ecdysozoa</taxon>
        <taxon>Arthropoda</taxon>
        <taxon>Hexapoda</taxon>
        <taxon>Insecta</taxon>
        <taxon>Pterygota</taxon>
        <taxon>Neoptera</taxon>
        <taxon>Endopterygota</taxon>
        <taxon>Diptera</taxon>
        <taxon>Brachycera</taxon>
        <taxon>Muscomorpha</taxon>
        <taxon>Ephydroidea</taxon>
        <taxon>Drosophilidae</taxon>
        <taxon>Drosophila</taxon>
        <taxon>Sophophora</taxon>
    </lineage>
</organism>
<dbReference type="InterPro" id="IPR042376">
    <property type="entry name" value="MED26"/>
</dbReference>
<dbReference type="GO" id="GO:0006357">
    <property type="term" value="P:regulation of transcription by RNA polymerase II"/>
    <property type="evidence" value="ECO:0007669"/>
    <property type="project" value="InterPro"/>
</dbReference>
<feature type="compositionally biased region" description="Basic and acidic residues" evidence="2">
    <location>
        <begin position="74"/>
        <end position="86"/>
    </location>
</feature>
<name>A0A9Q0BLX0_9MUSC</name>
<dbReference type="GO" id="GO:0070847">
    <property type="term" value="C:core mediator complex"/>
    <property type="evidence" value="ECO:0007669"/>
    <property type="project" value="TreeGrafter"/>
</dbReference>
<gene>
    <name evidence="4" type="ORF">M5D96_010730</name>
</gene>
<evidence type="ECO:0000313" key="4">
    <source>
        <dbReference type="EMBL" id="KAI8036425.1"/>
    </source>
</evidence>
<feature type="region of interest" description="Disordered" evidence="2">
    <location>
        <begin position="45"/>
        <end position="101"/>
    </location>
</feature>
<dbReference type="EMBL" id="JAMKOV010000019">
    <property type="protein sequence ID" value="KAI8036425.1"/>
    <property type="molecule type" value="Genomic_DNA"/>
</dbReference>
<dbReference type="SUPFAM" id="SSF47676">
    <property type="entry name" value="Conserved domain common to transcription factors TFIIS, elongin A, CRSP70"/>
    <property type="match status" value="1"/>
</dbReference>
<feature type="region of interest" description="Disordered" evidence="2">
    <location>
        <begin position="120"/>
        <end position="148"/>
    </location>
</feature>
<dbReference type="Pfam" id="PF08711">
    <property type="entry name" value="Med26"/>
    <property type="match status" value="1"/>
</dbReference>
<accession>A0A9Q0BLX0</accession>
<dbReference type="GO" id="GO:0003712">
    <property type="term" value="F:transcription coregulator activity"/>
    <property type="evidence" value="ECO:0007669"/>
    <property type="project" value="TreeGrafter"/>
</dbReference>
<dbReference type="GO" id="GO:0016592">
    <property type="term" value="C:mediator complex"/>
    <property type="evidence" value="ECO:0007669"/>
    <property type="project" value="InterPro"/>
</dbReference>
<feature type="compositionally biased region" description="Polar residues" evidence="2">
    <location>
        <begin position="45"/>
        <end position="73"/>
    </location>
</feature>
<dbReference type="Gene3D" id="1.20.930.10">
    <property type="entry name" value="Conserved domain common to transcription factors TFIIS, elongin A, CRSP70"/>
    <property type="match status" value="1"/>
</dbReference>
<dbReference type="PANTHER" id="PTHR15201:SF1">
    <property type="entry name" value="MEDIATOR OF RNA POLYMERASE II TRANSCRIPTION SUBUNIT 26"/>
    <property type="match status" value="1"/>
</dbReference>
<dbReference type="InterPro" id="IPR035441">
    <property type="entry name" value="TFIIS/LEDGF_dom_sf"/>
</dbReference>
<dbReference type="PROSITE" id="PS51319">
    <property type="entry name" value="TFIIS_N"/>
    <property type="match status" value="1"/>
</dbReference>
<proteinExistence type="predicted"/>
<comment type="subcellular location">
    <subcellularLocation>
        <location evidence="1">Nucleus</location>
    </subcellularLocation>
</comment>
<protein>
    <recommendedName>
        <fullName evidence="3">TFIIS N-terminal domain-containing protein</fullName>
    </recommendedName>
</protein>
<comment type="caution">
    <text evidence="4">The sequence shown here is derived from an EMBL/GenBank/DDBJ whole genome shotgun (WGS) entry which is preliminary data.</text>
</comment>
<evidence type="ECO:0000256" key="1">
    <source>
        <dbReference type="PROSITE-ProRule" id="PRU00649"/>
    </source>
</evidence>
<keyword evidence="5" id="KW-1185">Reference proteome</keyword>
<feature type="domain" description="TFIIS N-terminal" evidence="3">
    <location>
        <begin position="1"/>
        <end position="42"/>
    </location>
</feature>
<dbReference type="GO" id="GO:0010628">
    <property type="term" value="P:positive regulation of gene expression"/>
    <property type="evidence" value="ECO:0007669"/>
    <property type="project" value="TreeGrafter"/>
</dbReference>
<dbReference type="PANTHER" id="PTHR15201">
    <property type="entry name" value="CRSP70"/>
    <property type="match status" value="1"/>
</dbReference>
<evidence type="ECO:0000259" key="3">
    <source>
        <dbReference type="PROSITE" id="PS51319"/>
    </source>
</evidence>
<dbReference type="Proteomes" id="UP001059596">
    <property type="component" value="Unassembled WGS sequence"/>
</dbReference>
<dbReference type="AlphaFoldDB" id="A0A9Q0BLX0"/>
<reference evidence="4" key="1">
    <citation type="journal article" date="2023" name="Genome Biol. Evol.">
        <title>Long-read-based Genome Assembly of Drosophila gunungcola Reveals Fewer Chemosensory Genes in Flower-breeding Species.</title>
        <authorList>
            <person name="Negi A."/>
            <person name="Liao B.Y."/>
            <person name="Yeh S.D."/>
        </authorList>
    </citation>
    <scope>NUCLEOTIDE SEQUENCE</scope>
    <source>
        <strain evidence="4">Sukarami</strain>
    </source>
</reference>
<sequence>EQLEATRLAKYINQLRRRTKNEHLARRAKSLLKKWREMVGIQQPATDNMQHPSQIPSLPTQPSSDFVKSTATEPDSHLSESQHFSDVHSNADPSEPPPLGVHTQLHKNFSNLLYNCERDENNSTTSVHNRKERRQSQPTLGRQKGSPQALNVEQSLNSVFNLTDILRIRIVILSLQNHLTIVINHTKLRNVLLWIAIAILFRPYL</sequence>
<feature type="non-terminal residue" evidence="4">
    <location>
        <position position="1"/>
    </location>
</feature>
<feature type="compositionally biased region" description="Polar residues" evidence="2">
    <location>
        <begin position="136"/>
        <end position="148"/>
    </location>
</feature>
<evidence type="ECO:0000256" key="2">
    <source>
        <dbReference type="SAM" id="MobiDB-lite"/>
    </source>
</evidence>
<keyword evidence="1" id="KW-0539">Nucleus</keyword>
<dbReference type="InterPro" id="IPR017923">
    <property type="entry name" value="TFIIS_N"/>
</dbReference>
<evidence type="ECO:0000313" key="5">
    <source>
        <dbReference type="Proteomes" id="UP001059596"/>
    </source>
</evidence>